<evidence type="ECO:0000256" key="1">
    <source>
        <dbReference type="ARBA" id="ARBA00022448"/>
    </source>
</evidence>
<dbReference type="PANTHER" id="PTHR30097">
    <property type="entry name" value="CATION EFFLUX SYSTEM PROTEIN CUSB"/>
    <property type="match status" value="1"/>
</dbReference>
<organism evidence="2 3">
    <name type="scientific">[Eubacterium] siraeum</name>
    <dbReference type="NCBI Taxonomy" id="39492"/>
    <lineage>
        <taxon>Bacteria</taxon>
        <taxon>Bacillati</taxon>
        <taxon>Bacillota</taxon>
        <taxon>Clostridia</taxon>
        <taxon>Eubacteriales</taxon>
        <taxon>Oscillospiraceae</taxon>
        <taxon>Oscillospiraceae incertae sedis</taxon>
    </lineage>
</organism>
<dbReference type="Gene3D" id="2.40.420.20">
    <property type="match status" value="1"/>
</dbReference>
<name>A0AAW6D0Y0_9FIRM</name>
<dbReference type="PANTHER" id="PTHR30097:SF4">
    <property type="entry name" value="SLR6042 PROTEIN"/>
    <property type="match status" value="1"/>
</dbReference>
<proteinExistence type="predicted"/>
<dbReference type="GO" id="GO:0030313">
    <property type="term" value="C:cell envelope"/>
    <property type="evidence" value="ECO:0007669"/>
    <property type="project" value="TreeGrafter"/>
</dbReference>
<dbReference type="InterPro" id="IPR051909">
    <property type="entry name" value="MFP_Cation_Efflux"/>
</dbReference>
<accession>A0AAW6D0Y0</accession>
<evidence type="ECO:0008006" key="4">
    <source>
        <dbReference type="Google" id="ProtNLM"/>
    </source>
</evidence>
<dbReference type="AlphaFoldDB" id="A0AAW6D0Y0"/>
<comment type="caution">
    <text evidence="2">The sequence shown here is derived from an EMBL/GenBank/DDBJ whole genome shotgun (WGS) entry which is preliminary data.</text>
</comment>
<reference evidence="2" key="1">
    <citation type="submission" date="2023-01" db="EMBL/GenBank/DDBJ databases">
        <title>Human gut microbiome strain richness.</title>
        <authorList>
            <person name="Chen-Liaw A."/>
        </authorList>
    </citation>
    <scope>NUCLEOTIDE SEQUENCE</scope>
    <source>
        <strain evidence="2">1001283st1_G1_1001283B150217_161031</strain>
    </source>
</reference>
<evidence type="ECO:0000313" key="2">
    <source>
        <dbReference type="EMBL" id="MDB8004561.1"/>
    </source>
</evidence>
<dbReference type="GO" id="GO:0015679">
    <property type="term" value="P:plasma membrane copper ion transport"/>
    <property type="evidence" value="ECO:0007669"/>
    <property type="project" value="TreeGrafter"/>
</dbReference>
<sequence length="298" mass="33620">MRRKITLIVILILFISAIVSGIIWSIAPQLFLQSTDESHDSMLPEVQRIKYHVLEGQIEHTYETDAQVISGMPEIYITEVRLDNISDSDFSLKKNQGDSIGPNEILYVYGNETHTVDFNGLITDIIYEGGENSKSVTIRLLNYDNLFISANIGMEKIDKITYDTPVKVIFNGSEAQAKIDTIGYEITDEKLPVNISLPMKLYPGTPVKLVFTLEIKEAGMYVPSEAVFSDGEEYYVYIETENEPEKTPVTVGQRFSSEEDGNSFEYIEILSGVSNKDVLIVEKVDYSGRQLKESLKNE</sequence>
<dbReference type="EMBL" id="JAQLXW010000016">
    <property type="protein sequence ID" value="MDB8004561.1"/>
    <property type="molecule type" value="Genomic_DNA"/>
</dbReference>
<gene>
    <name evidence="2" type="ORF">PNE09_10850</name>
</gene>
<dbReference type="Proteomes" id="UP001210809">
    <property type="component" value="Unassembled WGS sequence"/>
</dbReference>
<dbReference type="GO" id="GO:0060003">
    <property type="term" value="P:copper ion export"/>
    <property type="evidence" value="ECO:0007669"/>
    <property type="project" value="TreeGrafter"/>
</dbReference>
<evidence type="ECO:0000313" key="3">
    <source>
        <dbReference type="Proteomes" id="UP001210809"/>
    </source>
</evidence>
<keyword evidence="1" id="KW-0813">Transport</keyword>
<protein>
    <recommendedName>
        <fullName evidence="4">DUF4352 domain-containing protein</fullName>
    </recommendedName>
</protein>